<feature type="domain" description="Dienelactone hydrolase" evidence="2">
    <location>
        <begin position="52"/>
        <end position="284"/>
    </location>
</feature>
<protein>
    <recommendedName>
        <fullName evidence="2">Dienelactone hydrolase domain-containing protein</fullName>
    </recommendedName>
</protein>
<evidence type="ECO:0000256" key="1">
    <source>
        <dbReference type="SAM" id="Phobius"/>
    </source>
</evidence>
<keyword evidence="1" id="KW-0472">Membrane</keyword>
<name>A0AAW2YKU5_9EUKA</name>
<comment type="caution">
    <text evidence="3">The sequence shown here is derived from an EMBL/GenBank/DDBJ whole genome shotgun (WGS) entry which is preliminary data.</text>
</comment>
<sequence length="286" mass="31771">MDATLLIQTIGIFTFFYFLIQIFARPPIKKCCVVGTTIEGDKKGSMTHINGVDAYISMPKNKSERAVVFLSDAFGLELINNYIICDKFAEAGYITIMPDLFNGGAIPGSLMSIISADTSKLSLLEKANRLFKMVASFGPFTIRHMDAAKKLPIVQDTIKELQTQHGITKIAATGYCYGGKLVALMNQHDINFDTSAVAHPSMLKVPYDIERIKKPILFNCAEEDFMLSTKAANESEAILKKNNVVNKFIHYPGTTHGFAVKPKPNEPKDAMDKCFQNTVDFFNETM</sequence>
<proteinExistence type="predicted"/>
<dbReference type="PANTHER" id="PTHR17630">
    <property type="entry name" value="DIENELACTONE HYDROLASE"/>
    <property type="match status" value="1"/>
</dbReference>
<dbReference type="SUPFAM" id="SSF53474">
    <property type="entry name" value="alpha/beta-Hydrolases"/>
    <property type="match status" value="1"/>
</dbReference>
<dbReference type="InterPro" id="IPR002925">
    <property type="entry name" value="Dienelactn_hydro"/>
</dbReference>
<dbReference type="Gene3D" id="3.40.50.1820">
    <property type="entry name" value="alpha/beta hydrolase"/>
    <property type="match status" value="1"/>
</dbReference>
<reference evidence="3 4" key="1">
    <citation type="submission" date="2024-03" db="EMBL/GenBank/DDBJ databases">
        <title>The Acrasis kona genome and developmental transcriptomes reveal deep origins of eukaryotic multicellular pathways.</title>
        <authorList>
            <person name="Sheikh S."/>
            <person name="Fu C.-J."/>
            <person name="Brown M.W."/>
            <person name="Baldauf S.L."/>
        </authorList>
    </citation>
    <scope>NUCLEOTIDE SEQUENCE [LARGE SCALE GENOMIC DNA]</scope>
    <source>
        <strain evidence="3 4">ATCC MYA-3509</strain>
    </source>
</reference>
<dbReference type="GO" id="GO:0016787">
    <property type="term" value="F:hydrolase activity"/>
    <property type="evidence" value="ECO:0007669"/>
    <property type="project" value="InterPro"/>
</dbReference>
<keyword evidence="1" id="KW-0812">Transmembrane</keyword>
<keyword evidence="4" id="KW-1185">Reference proteome</keyword>
<dbReference type="AlphaFoldDB" id="A0AAW2YKU5"/>
<organism evidence="3 4">
    <name type="scientific">Acrasis kona</name>
    <dbReference type="NCBI Taxonomy" id="1008807"/>
    <lineage>
        <taxon>Eukaryota</taxon>
        <taxon>Discoba</taxon>
        <taxon>Heterolobosea</taxon>
        <taxon>Tetramitia</taxon>
        <taxon>Eutetramitia</taxon>
        <taxon>Acrasidae</taxon>
        <taxon>Acrasis</taxon>
    </lineage>
</organism>
<evidence type="ECO:0000313" key="3">
    <source>
        <dbReference type="EMBL" id="KAL0477860.1"/>
    </source>
</evidence>
<dbReference type="PANTHER" id="PTHR17630:SF44">
    <property type="entry name" value="PROTEIN AIM2"/>
    <property type="match status" value="1"/>
</dbReference>
<dbReference type="Proteomes" id="UP001431209">
    <property type="component" value="Unassembled WGS sequence"/>
</dbReference>
<evidence type="ECO:0000313" key="4">
    <source>
        <dbReference type="Proteomes" id="UP001431209"/>
    </source>
</evidence>
<keyword evidence="1" id="KW-1133">Transmembrane helix</keyword>
<evidence type="ECO:0000259" key="2">
    <source>
        <dbReference type="Pfam" id="PF01738"/>
    </source>
</evidence>
<feature type="transmembrane region" description="Helical" evidence="1">
    <location>
        <begin position="6"/>
        <end position="24"/>
    </location>
</feature>
<dbReference type="Pfam" id="PF01738">
    <property type="entry name" value="DLH"/>
    <property type="match status" value="1"/>
</dbReference>
<accession>A0AAW2YKU5</accession>
<dbReference type="InterPro" id="IPR029058">
    <property type="entry name" value="AB_hydrolase_fold"/>
</dbReference>
<gene>
    <name evidence="3" type="ORF">AKO1_013673</name>
</gene>
<dbReference type="EMBL" id="JAOPGA020000257">
    <property type="protein sequence ID" value="KAL0477860.1"/>
    <property type="molecule type" value="Genomic_DNA"/>
</dbReference>